<keyword evidence="4" id="KW-1185">Reference proteome</keyword>
<dbReference type="SUPFAM" id="SSF51338">
    <property type="entry name" value="Composite domain of metallo-dependent hydrolases"/>
    <property type="match status" value="1"/>
</dbReference>
<dbReference type="RefSeq" id="WP_231448777.1">
    <property type="nucleotide sequence ID" value="NZ_JAJOMB010000026.1"/>
</dbReference>
<reference evidence="3" key="1">
    <citation type="submission" date="2021-11" db="EMBL/GenBank/DDBJ databases">
        <title>Streptomyces corallinus and Kineosporia corallina sp. nov., two new coral-derived marine actinobacteria.</title>
        <authorList>
            <person name="Buangrab K."/>
            <person name="Sutthacheep M."/>
            <person name="Yeemin T."/>
            <person name="Harunari E."/>
            <person name="Igarashi Y."/>
            <person name="Sripreechasak P."/>
            <person name="Kanchanasin P."/>
            <person name="Tanasupawat S."/>
            <person name="Phongsopitanun W."/>
        </authorList>
    </citation>
    <scope>NUCLEOTIDE SEQUENCE</scope>
    <source>
        <strain evidence="3">JCM 31032</strain>
    </source>
</reference>
<feature type="domain" description="Amidohydrolase 3" evidence="2">
    <location>
        <begin position="50"/>
        <end position="492"/>
    </location>
</feature>
<dbReference type="Pfam" id="PF07969">
    <property type="entry name" value="Amidohydro_3"/>
    <property type="match status" value="1"/>
</dbReference>
<dbReference type="InterPro" id="IPR011059">
    <property type="entry name" value="Metal-dep_hydrolase_composite"/>
</dbReference>
<name>A0A9X1SXJ1_9ACTN</name>
<evidence type="ECO:0000259" key="2">
    <source>
        <dbReference type="Pfam" id="PF07969"/>
    </source>
</evidence>
<dbReference type="Gene3D" id="3.10.310.70">
    <property type="match status" value="1"/>
</dbReference>
<proteinExistence type="predicted"/>
<accession>A0A9X1SXJ1</accession>
<protein>
    <submittedName>
        <fullName evidence="3">Amidohydrolase family protein</fullName>
    </submittedName>
</protein>
<dbReference type="EMBL" id="JAJOMB010000026">
    <property type="protein sequence ID" value="MCD5315956.1"/>
    <property type="molecule type" value="Genomic_DNA"/>
</dbReference>
<dbReference type="AlphaFoldDB" id="A0A9X1SXJ1"/>
<sequence>MSSILYRGALLPEAPLPAPDQPRRWAVLVRDGAVAAVRPDGQAEPNDADKVVDLAGALLLPGFVDAHVHVTDTGLLLAGVDCSPARTVNEILDAVADLARRNPGRQVLGHGWDELNLAEGRSPTAMELDRASGGAVVYLSRVDVHSAVVSTRLAEQARLSEYEGWDGSGRVERDAHHQARHATRFEIPAGERRELQMLALRHAAAMGITQVHEMSAPHIAPDEDLLALLEIGREPGLPEVVAYRGELAEDEAAVRAVLERFGGQLAGLAGDLMMDGSFGSRTAGLLADYEDAHGHRGHLYASAAQVRDHIVACTRAGVQGGFHVIGDGAVAELVEGLRRAAEVLGAETVRAAAHRFEHVEGIGAADIEALAQFGVVASVQPAFDAFWGGEEKMYAVRLGRRRALAMNPFAGLHQAGVALAFGSDSPVTPFAPWEGVRAALRHHNPDQRLDVHTALEAHTVGGLRAVRRKASLRIRVGDPATFTAWTSPGIRVAGATDRPTPLALLAEELTGGDPTPVRTPSSITLATKGTAT</sequence>
<dbReference type="GO" id="GO:0016810">
    <property type="term" value="F:hydrolase activity, acting on carbon-nitrogen (but not peptide) bonds"/>
    <property type="evidence" value="ECO:0007669"/>
    <property type="project" value="InterPro"/>
</dbReference>
<evidence type="ECO:0000313" key="4">
    <source>
        <dbReference type="Proteomes" id="UP001138997"/>
    </source>
</evidence>
<gene>
    <name evidence="3" type="ORF">LR394_34190</name>
</gene>
<dbReference type="PANTHER" id="PTHR22642:SF2">
    <property type="entry name" value="PROTEIN LONG AFTER FAR-RED 3"/>
    <property type="match status" value="1"/>
</dbReference>
<feature type="compositionally biased region" description="Polar residues" evidence="1">
    <location>
        <begin position="518"/>
        <end position="532"/>
    </location>
</feature>
<dbReference type="PANTHER" id="PTHR22642">
    <property type="entry name" value="IMIDAZOLONEPROPIONASE"/>
    <property type="match status" value="1"/>
</dbReference>
<organism evidence="3 4">
    <name type="scientific">Kineosporia babensis</name>
    <dbReference type="NCBI Taxonomy" id="499548"/>
    <lineage>
        <taxon>Bacteria</taxon>
        <taxon>Bacillati</taxon>
        <taxon>Actinomycetota</taxon>
        <taxon>Actinomycetes</taxon>
        <taxon>Kineosporiales</taxon>
        <taxon>Kineosporiaceae</taxon>
        <taxon>Kineosporia</taxon>
    </lineage>
</organism>
<dbReference type="Proteomes" id="UP001138997">
    <property type="component" value="Unassembled WGS sequence"/>
</dbReference>
<comment type="caution">
    <text evidence="3">The sequence shown here is derived from an EMBL/GenBank/DDBJ whole genome shotgun (WGS) entry which is preliminary data.</text>
</comment>
<dbReference type="InterPro" id="IPR032466">
    <property type="entry name" value="Metal_Hydrolase"/>
</dbReference>
<dbReference type="Gene3D" id="2.30.40.10">
    <property type="entry name" value="Urease, subunit C, domain 1"/>
    <property type="match status" value="1"/>
</dbReference>
<dbReference type="InterPro" id="IPR013108">
    <property type="entry name" value="Amidohydro_3"/>
</dbReference>
<dbReference type="Gene3D" id="3.20.20.140">
    <property type="entry name" value="Metal-dependent hydrolases"/>
    <property type="match status" value="1"/>
</dbReference>
<feature type="region of interest" description="Disordered" evidence="1">
    <location>
        <begin position="510"/>
        <end position="532"/>
    </location>
</feature>
<dbReference type="SUPFAM" id="SSF51556">
    <property type="entry name" value="Metallo-dependent hydrolases"/>
    <property type="match status" value="1"/>
</dbReference>
<evidence type="ECO:0000256" key="1">
    <source>
        <dbReference type="SAM" id="MobiDB-lite"/>
    </source>
</evidence>
<evidence type="ECO:0000313" key="3">
    <source>
        <dbReference type="EMBL" id="MCD5315956.1"/>
    </source>
</evidence>